<feature type="region of interest" description="Disordered" evidence="16">
    <location>
        <begin position="24"/>
        <end position="73"/>
    </location>
</feature>
<keyword evidence="3 15" id="KW-0285">Flavoprotein</keyword>
<evidence type="ECO:0000256" key="1">
    <source>
        <dbReference type="ARBA" id="ARBA00001917"/>
    </source>
</evidence>
<comment type="catalytic activity">
    <reaction evidence="10">
        <text>5,6-dihydrouridine(47) in tRNA + NAD(+) = uridine(47) in tRNA + NADH + H(+)</text>
        <dbReference type="Rhea" id="RHEA:53364"/>
        <dbReference type="Rhea" id="RHEA-COMP:13539"/>
        <dbReference type="Rhea" id="RHEA-COMP:13540"/>
        <dbReference type="ChEBI" id="CHEBI:15378"/>
        <dbReference type="ChEBI" id="CHEBI:57540"/>
        <dbReference type="ChEBI" id="CHEBI:57945"/>
        <dbReference type="ChEBI" id="CHEBI:65315"/>
        <dbReference type="ChEBI" id="CHEBI:74443"/>
        <dbReference type="EC" id="1.3.1.89"/>
    </reaction>
    <physiologicalReaction direction="right-to-left" evidence="10">
        <dbReference type="Rhea" id="RHEA:53366"/>
    </physiologicalReaction>
</comment>
<evidence type="ECO:0000256" key="13">
    <source>
        <dbReference type="ARBA" id="ARBA00049513"/>
    </source>
</evidence>
<evidence type="ECO:0000313" key="19">
    <source>
        <dbReference type="Proteomes" id="UP001165065"/>
    </source>
</evidence>
<dbReference type="PANTHER" id="PTHR45846:SF1">
    <property type="entry name" value="TRNA-DIHYDROURIDINE(47) SYNTHASE [NAD(P)(+)]-LIKE"/>
    <property type="match status" value="1"/>
</dbReference>
<keyword evidence="14 15" id="KW-0479">Metal-binding</keyword>
<feature type="compositionally biased region" description="Polar residues" evidence="16">
    <location>
        <begin position="640"/>
        <end position="657"/>
    </location>
</feature>
<dbReference type="InterPro" id="IPR029058">
    <property type="entry name" value="AB_hydrolase_fold"/>
</dbReference>
<dbReference type="EC" id="1.3.1.-" evidence="15"/>
<comment type="caution">
    <text evidence="18">The sequence shown here is derived from an EMBL/GenBank/DDBJ whole genome shotgun (WGS) entry which is preliminary data.</text>
</comment>
<dbReference type="OrthoDB" id="259935at2759"/>
<dbReference type="InterPro" id="IPR013785">
    <property type="entry name" value="Aldolase_TIM"/>
</dbReference>
<dbReference type="CDD" id="cd02801">
    <property type="entry name" value="DUS_like_FMN"/>
    <property type="match status" value="1"/>
</dbReference>
<keyword evidence="6 15" id="KW-0819">tRNA processing</keyword>
<keyword evidence="5" id="KW-0507">mRNA processing</keyword>
<evidence type="ECO:0000256" key="14">
    <source>
        <dbReference type="PROSITE-ProRule" id="PRU00723"/>
    </source>
</evidence>
<dbReference type="AlphaFoldDB" id="A0A9W7LFE4"/>
<dbReference type="GO" id="GO:0008270">
    <property type="term" value="F:zinc ion binding"/>
    <property type="evidence" value="ECO:0007669"/>
    <property type="project" value="UniProtKB-KW"/>
</dbReference>
<evidence type="ECO:0000256" key="11">
    <source>
        <dbReference type="ARBA" id="ARBA00048342"/>
    </source>
</evidence>
<feature type="region of interest" description="Disordered" evidence="16">
    <location>
        <begin position="231"/>
        <end position="271"/>
    </location>
</feature>
<evidence type="ECO:0000256" key="5">
    <source>
        <dbReference type="ARBA" id="ARBA00022664"/>
    </source>
</evidence>
<dbReference type="PANTHER" id="PTHR45846">
    <property type="entry name" value="TRNA-DIHYDROURIDINE(47) SYNTHASE [NAD(P)(+)]-LIKE"/>
    <property type="match status" value="1"/>
</dbReference>
<dbReference type="GO" id="GO:0102265">
    <property type="term" value="F:tRNA-dihydrouridine47 synthase activity"/>
    <property type="evidence" value="ECO:0007669"/>
    <property type="project" value="UniProtKB-EC"/>
</dbReference>
<gene>
    <name evidence="18" type="ORF">TrCOL_g12597</name>
</gene>
<keyword evidence="14 15" id="KW-0862">Zinc</keyword>
<evidence type="ECO:0000256" key="6">
    <source>
        <dbReference type="ARBA" id="ARBA00022694"/>
    </source>
</evidence>
<feature type="compositionally biased region" description="Basic residues" evidence="16">
    <location>
        <begin position="53"/>
        <end position="63"/>
    </location>
</feature>
<comment type="catalytic activity">
    <reaction evidence="11">
        <text>a 5,6-dihydrouridine in mRNA + NAD(+) = a uridine in mRNA + NADH + H(+)</text>
        <dbReference type="Rhea" id="RHEA:69851"/>
        <dbReference type="Rhea" id="RHEA-COMP:14658"/>
        <dbReference type="Rhea" id="RHEA-COMP:17789"/>
        <dbReference type="ChEBI" id="CHEBI:15378"/>
        <dbReference type="ChEBI" id="CHEBI:57540"/>
        <dbReference type="ChEBI" id="CHEBI:57945"/>
        <dbReference type="ChEBI" id="CHEBI:65315"/>
        <dbReference type="ChEBI" id="CHEBI:74443"/>
    </reaction>
    <physiologicalReaction direction="right-to-left" evidence="11">
        <dbReference type="Rhea" id="RHEA:69853"/>
    </physiologicalReaction>
</comment>
<keyword evidence="9" id="KW-0520">NAD</keyword>
<dbReference type="GO" id="GO:0006397">
    <property type="term" value="P:mRNA processing"/>
    <property type="evidence" value="ECO:0007669"/>
    <property type="project" value="UniProtKB-KW"/>
</dbReference>
<dbReference type="GO" id="GO:0050660">
    <property type="term" value="F:flavin adenine dinucleotide binding"/>
    <property type="evidence" value="ECO:0007669"/>
    <property type="project" value="UniProtKB-UniRule"/>
</dbReference>
<dbReference type="Proteomes" id="UP001165065">
    <property type="component" value="Unassembled WGS sequence"/>
</dbReference>
<organism evidence="18 19">
    <name type="scientific">Triparma columacea</name>
    <dbReference type="NCBI Taxonomy" id="722753"/>
    <lineage>
        <taxon>Eukaryota</taxon>
        <taxon>Sar</taxon>
        <taxon>Stramenopiles</taxon>
        <taxon>Ochrophyta</taxon>
        <taxon>Bolidophyceae</taxon>
        <taxon>Parmales</taxon>
        <taxon>Triparmaceae</taxon>
        <taxon>Triparma</taxon>
    </lineage>
</organism>
<feature type="compositionally biased region" description="Basic and acidic residues" evidence="16">
    <location>
        <begin position="34"/>
        <end position="52"/>
    </location>
</feature>
<evidence type="ECO:0000259" key="17">
    <source>
        <dbReference type="PROSITE" id="PS50103"/>
    </source>
</evidence>
<feature type="zinc finger region" description="C3H1-type" evidence="14">
    <location>
        <begin position="70"/>
        <end position="99"/>
    </location>
</feature>
<evidence type="ECO:0000256" key="15">
    <source>
        <dbReference type="RuleBase" id="RU291113"/>
    </source>
</evidence>
<feature type="region of interest" description="Disordered" evidence="16">
    <location>
        <begin position="198"/>
        <end position="219"/>
    </location>
</feature>
<evidence type="ECO:0000256" key="16">
    <source>
        <dbReference type="SAM" id="MobiDB-lite"/>
    </source>
</evidence>
<feature type="region of interest" description="Disordered" evidence="16">
    <location>
        <begin position="919"/>
        <end position="943"/>
    </location>
</feature>
<name>A0A9W7LFE4_9STRA</name>
<feature type="compositionally biased region" description="Polar residues" evidence="16">
    <location>
        <begin position="259"/>
        <end position="270"/>
    </location>
</feature>
<evidence type="ECO:0000256" key="4">
    <source>
        <dbReference type="ARBA" id="ARBA00022643"/>
    </source>
</evidence>
<dbReference type="InterPro" id="IPR018517">
    <property type="entry name" value="tRNA_hU_synthase_CS"/>
</dbReference>
<evidence type="ECO:0000313" key="18">
    <source>
        <dbReference type="EMBL" id="GMI49030.1"/>
    </source>
</evidence>
<comment type="catalytic activity">
    <reaction evidence="12">
        <text>a 5,6-dihydrouridine in mRNA + NADP(+) = a uridine in mRNA + NADPH + H(+)</text>
        <dbReference type="Rhea" id="RHEA:69855"/>
        <dbReference type="Rhea" id="RHEA-COMP:14658"/>
        <dbReference type="Rhea" id="RHEA-COMP:17789"/>
        <dbReference type="ChEBI" id="CHEBI:15378"/>
        <dbReference type="ChEBI" id="CHEBI:57783"/>
        <dbReference type="ChEBI" id="CHEBI:58349"/>
        <dbReference type="ChEBI" id="CHEBI:65315"/>
        <dbReference type="ChEBI" id="CHEBI:74443"/>
    </reaction>
    <physiologicalReaction direction="right-to-left" evidence="12">
        <dbReference type="Rhea" id="RHEA:69857"/>
    </physiologicalReaction>
</comment>
<dbReference type="InterPro" id="IPR000571">
    <property type="entry name" value="Znf_CCCH"/>
</dbReference>
<evidence type="ECO:0000256" key="8">
    <source>
        <dbReference type="ARBA" id="ARBA00023002"/>
    </source>
</evidence>
<dbReference type="InterPro" id="IPR035587">
    <property type="entry name" value="DUS-like_FMN-bd"/>
</dbReference>
<dbReference type="GO" id="GO:0003723">
    <property type="term" value="F:RNA binding"/>
    <property type="evidence" value="ECO:0007669"/>
    <property type="project" value="TreeGrafter"/>
</dbReference>
<feature type="domain" description="C3H1-type" evidence="17">
    <location>
        <begin position="70"/>
        <end position="99"/>
    </location>
</feature>
<comment type="catalytic activity">
    <reaction evidence="13">
        <text>5,6-dihydrouridine(47) in tRNA + NADP(+) = uridine(47) in tRNA + NADPH + H(+)</text>
        <dbReference type="Rhea" id="RHEA:53360"/>
        <dbReference type="Rhea" id="RHEA-COMP:13539"/>
        <dbReference type="Rhea" id="RHEA-COMP:13540"/>
        <dbReference type="ChEBI" id="CHEBI:15378"/>
        <dbReference type="ChEBI" id="CHEBI:57783"/>
        <dbReference type="ChEBI" id="CHEBI:58349"/>
        <dbReference type="ChEBI" id="CHEBI:65315"/>
        <dbReference type="ChEBI" id="CHEBI:74443"/>
        <dbReference type="EC" id="1.3.1.89"/>
    </reaction>
    <physiologicalReaction direction="right-to-left" evidence="13">
        <dbReference type="Rhea" id="RHEA:53362"/>
    </physiologicalReaction>
</comment>
<feature type="region of interest" description="Disordered" evidence="16">
    <location>
        <begin position="634"/>
        <end position="657"/>
    </location>
</feature>
<dbReference type="Pfam" id="PF25585">
    <property type="entry name" value="zf-CCCH_DUS3L"/>
    <property type="match status" value="1"/>
</dbReference>
<dbReference type="PROSITE" id="PS01136">
    <property type="entry name" value="UPF0034"/>
    <property type="match status" value="1"/>
</dbReference>
<feature type="compositionally biased region" description="Basic and acidic residues" evidence="16">
    <location>
        <begin position="231"/>
        <end position="255"/>
    </location>
</feature>
<protein>
    <recommendedName>
        <fullName evidence="2 15">tRNA-dihydrouridine(47) synthase [NAD(P)(+)]</fullName>
        <ecNumber evidence="15">1.3.1.-</ecNumber>
    </recommendedName>
    <alternativeName>
        <fullName evidence="15">tRNA-dihydrouridine synthase 3</fullName>
    </alternativeName>
</protein>
<evidence type="ECO:0000256" key="7">
    <source>
        <dbReference type="ARBA" id="ARBA00022857"/>
    </source>
</evidence>
<dbReference type="Pfam" id="PF01207">
    <property type="entry name" value="Dus"/>
    <property type="match status" value="1"/>
</dbReference>
<dbReference type="SUPFAM" id="SSF53474">
    <property type="entry name" value="alpha/beta-Hydrolases"/>
    <property type="match status" value="1"/>
</dbReference>
<keyword evidence="8 15" id="KW-0560">Oxidoreductase</keyword>
<keyword evidence="7" id="KW-0521">NADP</keyword>
<dbReference type="SUPFAM" id="SSF51395">
    <property type="entry name" value="FMN-linked oxidoreductases"/>
    <property type="match status" value="1"/>
</dbReference>
<proteinExistence type="inferred from homology"/>
<evidence type="ECO:0000256" key="9">
    <source>
        <dbReference type="ARBA" id="ARBA00023027"/>
    </source>
</evidence>
<dbReference type="Gene3D" id="3.20.20.70">
    <property type="entry name" value="Aldolase class I"/>
    <property type="match status" value="1"/>
</dbReference>
<reference evidence="19" key="1">
    <citation type="journal article" date="2023" name="Commun. Biol.">
        <title>Genome analysis of Parmales, the sister group of diatoms, reveals the evolutionary specialization of diatoms from phago-mixotrophs to photoautotrophs.</title>
        <authorList>
            <person name="Ban H."/>
            <person name="Sato S."/>
            <person name="Yoshikawa S."/>
            <person name="Yamada K."/>
            <person name="Nakamura Y."/>
            <person name="Ichinomiya M."/>
            <person name="Sato N."/>
            <person name="Blanc-Mathieu R."/>
            <person name="Endo H."/>
            <person name="Kuwata A."/>
            <person name="Ogata H."/>
        </authorList>
    </citation>
    <scope>NUCLEOTIDE SEQUENCE [LARGE SCALE GENOMIC DNA]</scope>
</reference>
<dbReference type="Gene3D" id="3.40.50.1820">
    <property type="entry name" value="alpha/beta hydrolase"/>
    <property type="match status" value="1"/>
</dbReference>
<keyword evidence="19" id="KW-1185">Reference proteome</keyword>
<comment type="cofactor">
    <cofactor evidence="1 15">
        <name>FMN</name>
        <dbReference type="ChEBI" id="CHEBI:58210"/>
    </cofactor>
</comment>
<evidence type="ECO:0000256" key="3">
    <source>
        <dbReference type="ARBA" id="ARBA00022630"/>
    </source>
</evidence>
<keyword evidence="4 15" id="KW-0288">FMN</keyword>
<evidence type="ECO:0000256" key="10">
    <source>
        <dbReference type="ARBA" id="ARBA00048266"/>
    </source>
</evidence>
<evidence type="ECO:0000256" key="2">
    <source>
        <dbReference type="ARBA" id="ARBA00012376"/>
    </source>
</evidence>
<accession>A0A9W7LFE4</accession>
<keyword evidence="14 15" id="KW-0863">Zinc-finger</keyword>
<dbReference type="PROSITE" id="PS50103">
    <property type="entry name" value="ZF_C3H1"/>
    <property type="match status" value="1"/>
</dbReference>
<evidence type="ECO:0000256" key="12">
    <source>
        <dbReference type="ARBA" id="ARBA00049447"/>
    </source>
</evidence>
<dbReference type="EMBL" id="BRYA01000453">
    <property type="protein sequence ID" value="GMI49030.1"/>
    <property type="molecule type" value="Genomic_DNA"/>
</dbReference>
<sequence length="943" mass="103738">MDEIKNANPNLVVQVDSKYIFSDSSLPSCLAPRHSAEAEEKRDSGDRRDGGGQKKKQGMNKKRPRDERQDRSNMLCKSVVRGEVCPFDDGKCKFSHDLKKFYDERPKDLGDRCYSFDTYGFCTFGVSCRWGKCHIEEGTGVNITAPACVPARPTKMGVMNCLGGMVTQQLRKNKYAFTTNRNESSFTLTGELWGEKREEKGKMEPTPENDFGVPPLKINKRDPDEVIEEAKKEREKKVEEGRKKWEEQKQKEERLASAASMQLNGSTPMPSKTKPLIDFQDKVYIAPLTTVGNLPFRRIMKNMGADITCAEMCLASNLLQGQASEAALLKRHHTEDVFGVQLAGGFSDQWARAAELIENECPDVDFIDMNCGCPLDIVCDKGAGSSMMNKPNKIKNAIIAMGNKFSGPVTVKMRTGWDEKKPFADSLTAKIQSWELPNVAALMLHGRSRLQRYSKLANWDYIGKVAKNLDTHAEANGVRRLPLIGNGDIVSWRDFEERRREGVLATAMLGRGALIKPWLPEEIKGKFDRDISATERLDMLKDFVNYGLEHWGSDQQGVNTTRRFMLEWLSFLYRYVPVGLLAEGRDGVQRMNERPPLICGRSDLETLMASNNGQDWVKISELLLGKVEDNFKFQPKHKSNSYTDNAGGSRNGGNDTQAAARLKTGTRRHGAGPSSLSYDLIVPPGAATEGRPLPRPVLLLRGARSEGSLPFSGDGPRLWNGLVTQSDRVVVVPFFNHTREIGTLARGETASFGFLRRGLIDLLSQISTQLCGGACFQVIAESNGGVLAYALARQYPTLIGSLLILSSAPSDEELRLLPAALADQGADGGGESGRRRCLPISAFVSAKDSAFLPRAKALQAALTRMGVQPPPSLTVVKKKGFVHGGCEQAVGCEILFDVLRAQSAALDGDNAQERTALRSGISVPVASPTPPEEPSCGVAPKDD</sequence>
<comment type="similarity">
    <text evidence="15">Belongs to the dus family. Dus3 subfamily.</text>
</comment>